<proteinExistence type="predicted"/>
<name>A0A3P1SVJ3_9GAMM</name>
<organism evidence="1 2">
    <name type="scientific">Amphritea balenae</name>
    <dbReference type="NCBI Taxonomy" id="452629"/>
    <lineage>
        <taxon>Bacteria</taxon>
        <taxon>Pseudomonadati</taxon>
        <taxon>Pseudomonadota</taxon>
        <taxon>Gammaproteobacteria</taxon>
        <taxon>Oceanospirillales</taxon>
        <taxon>Oceanospirillaceae</taxon>
        <taxon>Amphritea</taxon>
    </lineage>
</organism>
<evidence type="ECO:0000313" key="2">
    <source>
        <dbReference type="Proteomes" id="UP000267535"/>
    </source>
</evidence>
<dbReference type="EMBL" id="RQXV01000001">
    <property type="protein sequence ID" value="RRD01199.1"/>
    <property type="molecule type" value="Genomic_DNA"/>
</dbReference>
<dbReference type="RefSeq" id="WP_124924271.1">
    <property type="nucleotide sequence ID" value="NZ_BMOH01000001.1"/>
</dbReference>
<evidence type="ECO:0000313" key="1">
    <source>
        <dbReference type="EMBL" id="RRD01199.1"/>
    </source>
</evidence>
<dbReference type="InterPro" id="IPR052945">
    <property type="entry name" value="Mitotic_Regulator"/>
</dbReference>
<gene>
    <name evidence="1" type="ORF">EHS89_01155</name>
</gene>
<sequence length="404" mass="45298">MLLHQAPLITALVSALIVVLSSFSIQDRLLAATTPSAELYPGQHAALKRFIQLAEQNQPTAQYNLGLIYEEGNGVPPDLTQAINWYSKAADQGNIRAQYKLGYLYYFGPEAIQNPPLAMQWFHRAADQNDANAIYRLGVIHSYPDHPEPNLPLAISYLEDAARAGHNGAQLKLGQMLQKKGLQQNLLKSYIWLSLASERGNREALSALESTRNQLDHSEINLAQRATDEIYQTIYEAQPSQTDYFGARDIEISNALVLTTNWLYSQNINLQQDKLPEIKLLQKNELVRAALQIESQKGGIADEISILASYRSYENVPLRALYDGKNKVVLMPTDWQYNSVTGQAELIHELVHHHQVISGKADRIACTGTLEKQAMRLQNAYLQSHNLPITFSDTDIMLMGDCDE</sequence>
<dbReference type="InterPro" id="IPR011990">
    <property type="entry name" value="TPR-like_helical_dom_sf"/>
</dbReference>
<dbReference type="Proteomes" id="UP000267535">
    <property type="component" value="Unassembled WGS sequence"/>
</dbReference>
<dbReference type="PANTHER" id="PTHR43628">
    <property type="entry name" value="ACTIVATOR OF C KINASE PROTEIN 1-RELATED"/>
    <property type="match status" value="1"/>
</dbReference>
<accession>A0A3P1SVJ3</accession>
<dbReference type="Pfam" id="PF08238">
    <property type="entry name" value="Sel1"/>
    <property type="match status" value="4"/>
</dbReference>
<dbReference type="PANTHER" id="PTHR43628:SF1">
    <property type="entry name" value="CHITIN SYNTHASE REGULATORY FACTOR 2-RELATED"/>
    <property type="match status" value="1"/>
</dbReference>
<dbReference type="SMART" id="SM00671">
    <property type="entry name" value="SEL1"/>
    <property type="match status" value="4"/>
</dbReference>
<dbReference type="OrthoDB" id="6687494at2"/>
<dbReference type="InterPro" id="IPR006597">
    <property type="entry name" value="Sel1-like"/>
</dbReference>
<dbReference type="AlphaFoldDB" id="A0A3P1SVJ3"/>
<dbReference type="Gene3D" id="1.25.40.10">
    <property type="entry name" value="Tetratricopeptide repeat domain"/>
    <property type="match status" value="1"/>
</dbReference>
<reference evidence="1 2" key="1">
    <citation type="submission" date="2018-11" db="EMBL/GenBank/DDBJ databases">
        <title>The draft genome sequence of Amphritea balenae JAMM 1525T.</title>
        <authorList>
            <person name="Fang Z."/>
            <person name="Zhang Y."/>
            <person name="Han X."/>
        </authorList>
    </citation>
    <scope>NUCLEOTIDE SEQUENCE [LARGE SCALE GENOMIC DNA]</scope>
    <source>
        <strain evidence="1 2">JAMM 1525</strain>
    </source>
</reference>
<dbReference type="SUPFAM" id="SSF81901">
    <property type="entry name" value="HCP-like"/>
    <property type="match status" value="1"/>
</dbReference>
<protein>
    <submittedName>
        <fullName evidence="1">Sel1 repeat family protein</fullName>
    </submittedName>
</protein>
<keyword evidence="2" id="KW-1185">Reference proteome</keyword>
<comment type="caution">
    <text evidence="1">The sequence shown here is derived from an EMBL/GenBank/DDBJ whole genome shotgun (WGS) entry which is preliminary data.</text>
</comment>